<evidence type="ECO:0000313" key="3">
    <source>
        <dbReference type="Proteomes" id="UP001302696"/>
    </source>
</evidence>
<dbReference type="PANTHER" id="PTHR38446">
    <property type="entry name" value="BLL0914 PROTEIN"/>
    <property type="match status" value="1"/>
</dbReference>
<dbReference type="Pfam" id="PF06993">
    <property type="entry name" value="DUF1304"/>
    <property type="match status" value="1"/>
</dbReference>
<feature type="transmembrane region" description="Helical" evidence="1">
    <location>
        <begin position="51"/>
        <end position="73"/>
    </location>
</feature>
<feature type="transmembrane region" description="Helical" evidence="1">
    <location>
        <begin position="80"/>
        <end position="98"/>
    </location>
</feature>
<name>A0ABZ0Q4C7_9LACO</name>
<evidence type="ECO:0000256" key="1">
    <source>
        <dbReference type="SAM" id="Phobius"/>
    </source>
</evidence>
<dbReference type="InterPro" id="IPR009732">
    <property type="entry name" value="DUF1304"/>
</dbReference>
<dbReference type="EMBL" id="CP104778">
    <property type="protein sequence ID" value="WPC21796.1"/>
    <property type="molecule type" value="Genomic_DNA"/>
</dbReference>
<organism evidence="2 3">
    <name type="scientific">Pediococcus inopinatus</name>
    <dbReference type="NCBI Taxonomy" id="114090"/>
    <lineage>
        <taxon>Bacteria</taxon>
        <taxon>Bacillati</taxon>
        <taxon>Bacillota</taxon>
        <taxon>Bacilli</taxon>
        <taxon>Lactobacillales</taxon>
        <taxon>Lactobacillaceae</taxon>
        <taxon>Pediococcus</taxon>
    </lineage>
</organism>
<keyword evidence="1" id="KW-0472">Membrane</keyword>
<proteinExistence type="predicted"/>
<accession>A0ABZ0Q4C7</accession>
<dbReference type="RefSeq" id="WP_057775221.1">
    <property type="nucleotide sequence ID" value="NZ_BBIM01000002.1"/>
</dbReference>
<keyword evidence="3" id="KW-1185">Reference proteome</keyword>
<gene>
    <name evidence="2" type="ORF">N6G96_00810</name>
</gene>
<keyword evidence="1" id="KW-0812">Transmembrane</keyword>
<dbReference type="PANTHER" id="PTHR38446:SF1">
    <property type="entry name" value="BLL0914 PROTEIN"/>
    <property type="match status" value="1"/>
</dbReference>
<dbReference type="Proteomes" id="UP001302696">
    <property type="component" value="Chromosome"/>
</dbReference>
<reference evidence="3" key="1">
    <citation type="submission" date="2024-06" db="EMBL/GenBank/DDBJ databases">
        <authorList>
            <person name="Chang H.C."/>
            <person name="Mun S.Y."/>
        </authorList>
    </citation>
    <scope>NUCLEOTIDE SEQUENCE [LARGE SCALE GENOMIC DNA]</scope>
    <source>
        <strain evidence="3">KT1</strain>
    </source>
</reference>
<keyword evidence="1" id="KW-1133">Transmembrane helix</keyword>
<evidence type="ECO:0000313" key="2">
    <source>
        <dbReference type="EMBL" id="WPC21796.1"/>
    </source>
</evidence>
<feature type="transmembrane region" description="Helical" evidence="1">
    <location>
        <begin position="104"/>
        <end position="121"/>
    </location>
</feature>
<protein>
    <submittedName>
        <fullName evidence="2">DUF1304 family protein</fullName>
    </submittedName>
</protein>
<sequence>MLLTITVLISLLIALEHIYFLYIELFAPYEKVATFFSLPEKIIENPIVQKFIQNLGLFSGFVGLVLILTIVIVPNDPMKYVLIFLNLFVFLNGIYAGFVFSRKFFLLEALPGLLAMILAILI</sequence>